<reference evidence="2" key="1">
    <citation type="journal article" date="2021" name="PeerJ">
        <title>Extensive microbial diversity within the chicken gut microbiome revealed by metagenomics and culture.</title>
        <authorList>
            <person name="Gilroy R."/>
            <person name="Ravi A."/>
            <person name="Getino M."/>
            <person name="Pursley I."/>
            <person name="Horton D.L."/>
            <person name="Alikhan N.F."/>
            <person name="Baker D."/>
            <person name="Gharbi K."/>
            <person name="Hall N."/>
            <person name="Watson M."/>
            <person name="Adriaenssens E.M."/>
            <person name="Foster-Nyarko E."/>
            <person name="Jarju S."/>
            <person name="Secka A."/>
            <person name="Antonio M."/>
            <person name="Oren A."/>
            <person name="Chaudhuri R.R."/>
            <person name="La Ragione R."/>
            <person name="Hildebrand F."/>
            <person name="Pallen M.J."/>
        </authorList>
    </citation>
    <scope>NUCLEOTIDE SEQUENCE</scope>
    <source>
        <strain evidence="2">7318</strain>
    </source>
</reference>
<accession>A0A921L711</accession>
<dbReference type="Proteomes" id="UP000780768">
    <property type="component" value="Unassembled WGS sequence"/>
</dbReference>
<dbReference type="RefSeq" id="WP_289549049.1">
    <property type="nucleotide sequence ID" value="NZ_CAKMHU010000031.1"/>
</dbReference>
<keyword evidence="1" id="KW-0472">Membrane</keyword>
<evidence type="ECO:0000256" key="1">
    <source>
        <dbReference type="SAM" id="Phobius"/>
    </source>
</evidence>
<sequence length="59" mass="6826">MKKPLMIKLLILCVLLVVGAVFQILEVPQLLEEFVKFAAVIVALVMIKQIFDYLHEKRE</sequence>
<comment type="caution">
    <text evidence="2">The sequence shown here is derived from an EMBL/GenBank/DDBJ whole genome shotgun (WGS) entry which is preliminary data.</text>
</comment>
<dbReference type="AlphaFoldDB" id="A0A921L711"/>
<feature type="transmembrane region" description="Helical" evidence="1">
    <location>
        <begin position="34"/>
        <end position="54"/>
    </location>
</feature>
<gene>
    <name evidence="2" type="ORF">K8V65_01810</name>
</gene>
<keyword evidence="1" id="KW-1133">Transmembrane helix</keyword>
<keyword evidence="1" id="KW-0812">Transmembrane</keyword>
<name>A0A921L711_9FIRM</name>
<protein>
    <submittedName>
        <fullName evidence="2">Uncharacterized protein</fullName>
    </submittedName>
</protein>
<proteinExistence type="predicted"/>
<organism evidence="2 3">
    <name type="scientific">Megamonas hypermegale</name>
    <dbReference type="NCBI Taxonomy" id="158847"/>
    <lineage>
        <taxon>Bacteria</taxon>
        <taxon>Bacillati</taxon>
        <taxon>Bacillota</taxon>
        <taxon>Negativicutes</taxon>
        <taxon>Selenomonadales</taxon>
        <taxon>Selenomonadaceae</taxon>
        <taxon>Megamonas</taxon>
    </lineage>
</organism>
<evidence type="ECO:0000313" key="3">
    <source>
        <dbReference type="Proteomes" id="UP000780768"/>
    </source>
</evidence>
<evidence type="ECO:0000313" key="2">
    <source>
        <dbReference type="EMBL" id="HJF84390.1"/>
    </source>
</evidence>
<reference evidence="2" key="2">
    <citation type="submission" date="2021-09" db="EMBL/GenBank/DDBJ databases">
        <authorList>
            <person name="Gilroy R."/>
        </authorList>
    </citation>
    <scope>NUCLEOTIDE SEQUENCE</scope>
    <source>
        <strain evidence="2">7318</strain>
    </source>
</reference>
<dbReference type="EMBL" id="DYVR01000053">
    <property type="protein sequence ID" value="HJF84390.1"/>
    <property type="molecule type" value="Genomic_DNA"/>
</dbReference>